<sequence length="98" mass="11214">MKRLQLLELTSLWTSPHLRVIKASLSRLHPLDNGVLKMVIWGDIYRWLEKLGDDLGRSKGIEWGSVQTLRALEVPGWIEYELGRDADDVSKDELLGES</sequence>
<reference evidence="1" key="1">
    <citation type="submission" date="2023-07" db="EMBL/GenBank/DDBJ databases">
        <title>draft genome sequence of fig (Ficus carica).</title>
        <authorList>
            <person name="Takahashi T."/>
            <person name="Nishimura K."/>
        </authorList>
    </citation>
    <scope>NUCLEOTIDE SEQUENCE</scope>
</reference>
<keyword evidence="2" id="KW-1185">Reference proteome</keyword>
<dbReference type="EMBL" id="BTGU01000003">
    <property type="protein sequence ID" value="GMN31080.1"/>
    <property type="molecule type" value="Genomic_DNA"/>
</dbReference>
<accession>A0AA87ZG06</accession>
<dbReference type="AlphaFoldDB" id="A0AA87ZG06"/>
<proteinExistence type="predicted"/>
<gene>
    <name evidence="1" type="ORF">TIFTF001_003103</name>
</gene>
<protein>
    <submittedName>
        <fullName evidence="1">Uncharacterized protein</fullName>
    </submittedName>
</protein>
<organism evidence="1 2">
    <name type="scientific">Ficus carica</name>
    <name type="common">Common fig</name>
    <dbReference type="NCBI Taxonomy" id="3494"/>
    <lineage>
        <taxon>Eukaryota</taxon>
        <taxon>Viridiplantae</taxon>
        <taxon>Streptophyta</taxon>
        <taxon>Embryophyta</taxon>
        <taxon>Tracheophyta</taxon>
        <taxon>Spermatophyta</taxon>
        <taxon>Magnoliopsida</taxon>
        <taxon>eudicotyledons</taxon>
        <taxon>Gunneridae</taxon>
        <taxon>Pentapetalae</taxon>
        <taxon>rosids</taxon>
        <taxon>fabids</taxon>
        <taxon>Rosales</taxon>
        <taxon>Moraceae</taxon>
        <taxon>Ficeae</taxon>
        <taxon>Ficus</taxon>
    </lineage>
</organism>
<evidence type="ECO:0000313" key="2">
    <source>
        <dbReference type="Proteomes" id="UP001187192"/>
    </source>
</evidence>
<evidence type="ECO:0000313" key="1">
    <source>
        <dbReference type="EMBL" id="GMN31080.1"/>
    </source>
</evidence>
<name>A0AA87ZG06_FICCA</name>
<comment type="caution">
    <text evidence="1">The sequence shown here is derived from an EMBL/GenBank/DDBJ whole genome shotgun (WGS) entry which is preliminary data.</text>
</comment>
<dbReference type="Proteomes" id="UP001187192">
    <property type="component" value="Unassembled WGS sequence"/>
</dbReference>